<keyword evidence="3" id="KW-0732">Signal</keyword>
<evidence type="ECO:0000256" key="1">
    <source>
        <dbReference type="ARBA" id="ARBA00008668"/>
    </source>
</evidence>
<dbReference type="SUPFAM" id="SSF52266">
    <property type="entry name" value="SGNH hydrolase"/>
    <property type="match status" value="1"/>
</dbReference>
<comment type="similarity">
    <text evidence="1">Belongs to the 'GDSL' lipolytic enzyme family.</text>
</comment>
<dbReference type="EnsemblPlants" id="LPERR03G15940.1">
    <property type="protein sequence ID" value="LPERR03G15940.1"/>
    <property type="gene ID" value="LPERR03G15940"/>
</dbReference>
<evidence type="ECO:0000313" key="4">
    <source>
        <dbReference type="EnsemblPlants" id="LPERR03G15940.1"/>
    </source>
</evidence>
<reference evidence="4 5" key="1">
    <citation type="submission" date="2012-08" db="EMBL/GenBank/DDBJ databases">
        <title>Oryza genome evolution.</title>
        <authorList>
            <person name="Wing R.A."/>
        </authorList>
    </citation>
    <scope>NUCLEOTIDE SEQUENCE</scope>
</reference>
<dbReference type="Gene3D" id="3.40.50.1110">
    <property type="entry name" value="SGNH hydrolase"/>
    <property type="match status" value="1"/>
</dbReference>
<dbReference type="InterPro" id="IPR036514">
    <property type="entry name" value="SGNH_hydro_sf"/>
</dbReference>
<dbReference type="Gramene" id="LPERR03G15940.1">
    <property type="protein sequence ID" value="LPERR03G15940.1"/>
    <property type="gene ID" value="LPERR03G15940"/>
</dbReference>
<feature type="chain" id="PRO_5002348253" description="SGNH hydrolase-type esterase domain-containing protein" evidence="3">
    <location>
        <begin position="29"/>
        <end position="332"/>
    </location>
</feature>
<dbReference type="PANTHER" id="PTHR22835">
    <property type="entry name" value="ZINC FINGER FYVE DOMAIN CONTAINING PROTEIN"/>
    <property type="match status" value="1"/>
</dbReference>
<proteinExistence type="inferred from homology"/>
<keyword evidence="5" id="KW-1185">Reference proteome</keyword>
<sequence length="332" mass="36675">MASSSSLSSLTTIKLMCFFILFLHGMHAAEPVGDLAAGNGLGMLGFSHMFAIGDSATDTAERLGLPFLKPFLRGKTEEDFQKGANFAVGGATALSQDFFKEMGLDITNIPPYSLDVQLDWFKGVLHSLASTNKELKKIMSKSMFMMGEIGGNDYGYFFAQNKSFTNKIKPLVPKVTAKIENAIKVLINLGAKTIIVPGVFPAGCLPRYLTMFRSNSAPEDYDAFGCLKWLNEFSDYRNCAIKRMLLQIPHSPRITILYGDYCNTVLEIIRHPAIHGFKRETVLMPCYADGSLCPDPSTYISWDGLHLTEAAYKFVASHMLHGPYSESTICPK</sequence>
<reference evidence="5" key="2">
    <citation type="submission" date="2013-12" db="EMBL/GenBank/DDBJ databases">
        <authorList>
            <person name="Yu Y."/>
            <person name="Lee S."/>
            <person name="de Baynast K."/>
            <person name="Wissotski M."/>
            <person name="Liu L."/>
            <person name="Talag J."/>
            <person name="Goicoechea J."/>
            <person name="Angelova A."/>
            <person name="Jetty R."/>
            <person name="Kudrna D."/>
            <person name="Golser W."/>
            <person name="Rivera L."/>
            <person name="Zhang J."/>
            <person name="Wing R."/>
        </authorList>
    </citation>
    <scope>NUCLEOTIDE SEQUENCE</scope>
</reference>
<feature type="signal peptide" evidence="3">
    <location>
        <begin position="1"/>
        <end position="28"/>
    </location>
</feature>
<dbReference type="AlphaFoldDB" id="A0A0D9VUB3"/>
<name>A0A0D9VUB3_9ORYZ</name>
<evidence type="ECO:0000256" key="3">
    <source>
        <dbReference type="SAM" id="SignalP"/>
    </source>
</evidence>
<dbReference type="STRING" id="77586.A0A0D9VUB3"/>
<protein>
    <recommendedName>
        <fullName evidence="6">SGNH hydrolase-type esterase domain-containing protein</fullName>
    </recommendedName>
</protein>
<evidence type="ECO:0000313" key="5">
    <source>
        <dbReference type="Proteomes" id="UP000032180"/>
    </source>
</evidence>
<evidence type="ECO:0008006" key="6">
    <source>
        <dbReference type="Google" id="ProtNLM"/>
    </source>
</evidence>
<evidence type="ECO:0000256" key="2">
    <source>
        <dbReference type="ARBA" id="ARBA00023180"/>
    </source>
</evidence>
<dbReference type="Pfam" id="PF00657">
    <property type="entry name" value="Lipase_GDSL"/>
    <property type="match status" value="1"/>
</dbReference>
<dbReference type="Proteomes" id="UP000032180">
    <property type="component" value="Chromosome 3"/>
</dbReference>
<dbReference type="PANTHER" id="PTHR22835:SF498">
    <property type="entry name" value="GDSL-LIKE LIPASE_ACYLHYDROLASE FAMILY PROTEIN, EXPRESSED"/>
    <property type="match status" value="1"/>
</dbReference>
<dbReference type="InterPro" id="IPR001087">
    <property type="entry name" value="GDSL"/>
</dbReference>
<organism evidence="4 5">
    <name type="scientific">Leersia perrieri</name>
    <dbReference type="NCBI Taxonomy" id="77586"/>
    <lineage>
        <taxon>Eukaryota</taxon>
        <taxon>Viridiplantae</taxon>
        <taxon>Streptophyta</taxon>
        <taxon>Embryophyta</taxon>
        <taxon>Tracheophyta</taxon>
        <taxon>Spermatophyta</taxon>
        <taxon>Magnoliopsida</taxon>
        <taxon>Liliopsida</taxon>
        <taxon>Poales</taxon>
        <taxon>Poaceae</taxon>
        <taxon>BOP clade</taxon>
        <taxon>Oryzoideae</taxon>
        <taxon>Oryzeae</taxon>
        <taxon>Oryzinae</taxon>
        <taxon>Leersia</taxon>
    </lineage>
</organism>
<dbReference type="eggNOG" id="ENOG502QSMM">
    <property type="taxonomic scope" value="Eukaryota"/>
</dbReference>
<dbReference type="HOGENOM" id="CLU_015101_2_1_1"/>
<keyword evidence="2" id="KW-0325">Glycoprotein</keyword>
<accession>A0A0D9VUB3</accession>
<dbReference type="GO" id="GO:0016788">
    <property type="term" value="F:hydrolase activity, acting on ester bonds"/>
    <property type="evidence" value="ECO:0007669"/>
    <property type="project" value="InterPro"/>
</dbReference>
<reference evidence="4" key="3">
    <citation type="submission" date="2015-04" db="UniProtKB">
        <authorList>
            <consortium name="EnsemblPlants"/>
        </authorList>
    </citation>
    <scope>IDENTIFICATION</scope>
</reference>